<dbReference type="Pfam" id="PF00753">
    <property type="entry name" value="Lactamase_B"/>
    <property type="match status" value="1"/>
</dbReference>
<keyword evidence="7" id="KW-1185">Reference proteome</keyword>
<keyword evidence="4" id="KW-0862">Zinc</keyword>
<gene>
    <name evidence="6" type="ORF">SAMN02745674_02825</name>
</gene>
<evidence type="ECO:0000259" key="5">
    <source>
        <dbReference type="SMART" id="SM00849"/>
    </source>
</evidence>
<dbReference type="CDD" id="cd07742">
    <property type="entry name" value="metallo-hydrolase-like_MBL-fold"/>
    <property type="match status" value="1"/>
</dbReference>
<dbReference type="SMART" id="SM00849">
    <property type="entry name" value="Lactamase_B"/>
    <property type="match status" value="1"/>
</dbReference>
<name>A0A1T4SGN9_9GAMM</name>
<dbReference type="STRING" id="1122188.SAMN02745674_02825"/>
<evidence type="ECO:0000313" key="7">
    <source>
        <dbReference type="Proteomes" id="UP000190061"/>
    </source>
</evidence>
<keyword evidence="2" id="KW-0479">Metal-binding</keyword>
<dbReference type="InterPro" id="IPR036866">
    <property type="entry name" value="RibonucZ/Hydroxyglut_hydro"/>
</dbReference>
<dbReference type="SUPFAM" id="SSF56281">
    <property type="entry name" value="Metallo-hydrolase/oxidoreductase"/>
    <property type="match status" value="1"/>
</dbReference>
<dbReference type="EMBL" id="FUXP01000017">
    <property type="protein sequence ID" value="SKA26971.1"/>
    <property type="molecule type" value="Genomic_DNA"/>
</dbReference>
<evidence type="ECO:0000256" key="3">
    <source>
        <dbReference type="ARBA" id="ARBA00022801"/>
    </source>
</evidence>
<organism evidence="6 7">
    <name type="scientific">Lysobacter spongiicola DSM 21749</name>
    <dbReference type="NCBI Taxonomy" id="1122188"/>
    <lineage>
        <taxon>Bacteria</taxon>
        <taxon>Pseudomonadati</taxon>
        <taxon>Pseudomonadota</taxon>
        <taxon>Gammaproteobacteria</taxon>
        <taxon>Lysobacterales</taxon>
        <taxon>Lysobacteraceae</taxon>
        <taxon>Novilysobacter</taxon>
    </lineage>
</organism>
<evidence type="ECO:0000256" key="1">
    <source>
        <dbReference type="ARBA" id="ARBA00007749"/>
    </source>
</evidence>
<dbReference type="GO" id="GO:0016787">
    <property type="term" value="F:hydrolase activity"/>
    <property type="evidence" value="ECO:0007669"/>
    <property type="project" value="UniProtKB-KW"/>
</dbReference>
<evidence type="ECO:0000256" key="4">
    <source>
        <dbReference type="ARBA" id="ARBA00022833"/>
    </source>
</evidence>
<protein>
    <submittedName>
        <fullName evidence="6">Metallo-beta-lactamase superfamily protein</fullName>
    </submittedName>
</protein>
<dbReference type="AlphaFoldDB" id="A0A1T4SGN9"/>
<dbReference type="Gene3D" id="3.60.15.10">
    <property type="entry name" value="Ribonuclease Z/Hydroxyacylglutathione hydrolase-like"/>
    <property type="match status" value="1"/>
</dbReference>
<comment type="similarity">
    <text evidence="1">Belongs to the metallo-beta-lactamase superfamily.</text>
</comment>
<dbReference type="PANTHER" id="PTHR42978:SF3">
    <property type="entry name" value="BLR3078 PROTEIN"/>
    <property type="match status" value="1"/>
</dbReference>
<reference evidence="6 7" key="1">
    <citation type="submission" date="2017-02" db="EMBL/GenBank/DDBJ databases">
        <authorList>
            <person name="Peterson S.W."/>
        </authorList>
    </citation>
    <scope>NUCLEOTIDE SEQUENCE [LARGE SCALE GENOMIC DNA]</scope>
    <source>
        <strain evidence="6 7">DSM 21749</strain>
    </source>
</reference>
<dbReference type="GO" id="GO:0046872">
    <property type="term" value="F:metal ion binding"/>
    <property type="evidence" value="ECO:0007669"/>
    <property type="project" value="UniProtKB-KW"/>
</dbReference>
<sequence length="290" mass="33266">MRLHHLNCISTCPLGGRLKDGFTPGVFERGHLACHCILVETPESLVLVDTGLGLRDVADPYSRLSRFFLALVRPDFREQMTAVRQIQHLGFDPADVSHIVLTHLDFDHAGGLDDFPRAQVHMMARERDHALLQETWLDRQRFRPQQWSTRPHWKVYDGPRGEEWMGFGAVRGLDGLPPEILLVPLPGHTHGHAGVAIQTGEGWRLLAGDAYFHRDEMDPGHPRCTPGLRLYQWMMEKDREARLRNQARLRELRHRADTRLDLFCSHDVLEFERISGRSARLPAGDIEARH</sequence>
<dbReference type="InterPro" id="IPR001279">
    <property type="entry name" value="Metallo-B-lactamas"/>
</dbReference>
<proteinExistence type="inferred from homology"/>
<dbReference type="PANTHER" id="PTHR42978">
    <property type="entry name" value="QUORUM-QUENCHING LACTONASE YTNP-RELATED-RELATED"/>
    <property type="match status" value="1"/>
</dbReference>
<feature type="domain" description="Metallo-beta-lactamase" evidence="5">
    <location>
        <begin position="33"/>
        <end position="266"/>
    </location>
</feature>
<keyword evidence="3" id="KW-0378">Hydrolase</keyword>
<accession>A0A1T4SGN9</accession>
<dbReference type="OrthoDB" id="5443440at2"/>
<dbReference type="InterPro" id="IPR051013">
    <property type="entry name" value="MBL_superfamily_lactonases"/>
</dbReference>
<evidence type="ECO:0000313" key="6">
    <source>
        <dbReference type="EMBL" id="SKA26971.1"/>
    </source>
</evidence>
<dbReference type="RefSeq" id="WP_078759348.1">
    <property type="nucleotide sequence ID" value="NZ_FUXP01000017.1"/>
</dbReference>
<dbReference type="Proteomes" id="UP000190061">
    <property type="component" value="Unassembled WGS sequence"/>
</dbReference>
<evidence type="ECO:0000256" key="2">
    <source>
        <dbReference type="ARBA" id="ARBA00022723"/>
    </source>
</evidence>